<gene>
    <name evidence="2" type="ORF">GGQ64_004833</name>
</gene>
<protein>
    <submittedName>
        <fullName evidence="2">Transcriptional regulator of acetoin/glycerol metabolism</fullName>
    </submittedName>
</protein>
<proteinExistence type="predicted"/>
<evidence type="ECO:0000256" key="1">
    <source>
        <dbReference type="SAM" id="MobiDB-lite"/>
    </source>
</evidence>
<reference evidence="2 3" key="1">
    <citation type="submission" date="2020-08" db="EMBL/GenBank/DDBJ databases">
        <title>Genomic Encyclopedia of Type Strains, Phase IV (KMG-IV): sequencing the most valuable type-strain genomes for metagenomic binning, comparative biology and taxonomic classification.</title>
        <authorList>
            <person name="Goeker M."/>
        </authorList>
    </citation>
    <scope>NUCLEOTIDE SEQUENCE [LARGE SCALE GENOMIC DNA]</scope>
    <source>
        <strain evidence="2 3">DSM 100211</strain>
    </source>
</reference>
<comment type="caution">
    <text evidence="2">The sequence shown here is derived from an EMBL/GenBank/DDBJ whole genome shotgun (WGS) entry which is preliminary data.</text>
</comment>
<organism evidence="2 3">
    <name type="scientific">Mycoplana azooxidifex</name>
    <dbReference type="NCBI Taxonomy" id="1636188"/>
    <lineage>
        <taxon>Bacteria</taxon>
        <taxon>Pseudomonadati</taxon>
        <taxon>Pseudomonadota</taxon>
        <taxon>Alphaproteobacteria</taxon>
        <taxon>Hyphomicrobiales</taxon>
        <taxon>Rhizobiaceae</taxon>
        <taxon>Mycoplana</taxon>
    </lineage>
</organism>
<keyword evidence="3" id="KW-1185">Reference proteome</keyword>
<name>A0A7W6DIF2_9HYPH</name>
<dbReference type="AlphaFoldDB" id="A0A7W6DIF2"/>
<feature type="region of interest" description="Disordered" evidence="1">
    <location>
        <begin position="65"/>
        <end position="92"/>
    </location>
</feature>
<dbReference type="EMBL" id="JACIEE010000012">
    <property type="protein sequence ID" value="MBB3979589.1"/>
    <property type="molecule type" value="Genomic_DNA"/>
</dbReference>
<accession>A0A7W6DIF2</accession>
<evidence type="ECO:0000313" key="2">
    <source>
        <dbReference type="EMBL" id="MBB3979589.1"/>
    </source>
</evidence>
<sequence length="92" mass="9984">MLDISLLSSPILKASQSLARHLVGATVRRIELANLMAQTRHEWVLRFSRSPEFLDVDPEAAISAAAASSASRMEGRRSSPGRAARTGARRQA</sequence>
<evidence type="ECO:0000313" key="3">
    <source>
        <dbReference type="Proteomes" id="UP000574761"/>
    </source>
</evidence>
<dbReference type="Proteomes" id="UP000574761">
    <property type="component" value="Unassembled WGS sequence"/>
</dbReference>
<dbReference type="RefSeq" id="WP_425488536.1">
    <property type="nucleotide sequence ID" value="NZ_JACIEE010000012.1"/>
</dbReference>